<gene>
    <name evidence="3" type="ORF">Pcinc_030542</name>
</gene>
<feature type="compositionally biased region" description="Basic and acidic residues" evidence="1">
    <location>
        <begin position="413"/>
        <end position="423"/>
    </location>
</feature>
<feature type="compositionally biased region" description="Polar residues" evidence="1">
    <location>
        <begin position="129"/>
        <end position="141"/>
    </location>
</feature>
<feature type="compositionally biased region" description="Pro residues" evidence="1">
    <location>
        <begin position="330"/>
        <end position="342"/>
    </location>
</feature>
<feature type="compositionally biased region" description="Polar residues" evidence="1">
    <location>
        <begin position="21"/>
        <end position="31"/>
    </location>
</feature>
<feature type="compositionally biased region" description="Polar residues" evidence="1">
    <location>
        <begin position="735"/>
        <end position="746"/>
    </location>
</feature>
<dbReference type="Proteomes" id="UP001286313">
    <property type="component" value="Unassembled WGS sequence"/>
</dbReference>
<dbReference type="SMART" id="SM00264">
    <property type="entry name" value="BAG"/>
    <property type="match status" value="1"/>
</dbReference>
<dbReference type="SUPFAM" id="SSF63491">
    <property type="entry name" value="BAG domain"/>
    <property type="match status" value="1"/>
</dbReference>
<feature type="region of interest" description="Disordered" evidence="1">
    <location>
        <begin position="662"/>
        <end position="746"/>
    </location>
</feature>
<feature type="compositionally biased region" description="Low complexity" evidence="1">
    <location>
        <begin position="343"/>
        <end position="397"/>
    </location>
</feature>
<evidence type="ECO:0000256" key="1">
    <source>
        <dbReference type="SAM" id="MobiDB-lite"/>
    </source>
</evidence>
<protein>
    <recommendedName>
        <fullName evidence="2">BAG domain-containing protein</fullName>
    </recommendedName>
</protein>
<comment type="caution">
    <text evidence="3">The sequence shown here is derived from an EMBL/GenBank/DDBJ whole genome shotgun (WGS) entry which is preliminary data.</text>
</comment>
<dbReference type="EMBL" id="JAWQEG010003959">
    <property type="protein sequence ID" value="KAK3863715.1"/>
    <property type="molecule type" value="Genomic_DNA"/>
</dbReference>
<proteinExistence type="predicted"/>
<sequence>MSFHNSSNSNKNNTGGGLRGCSSNNSRTFSGGDSEDEYCGDPRSFFNNRLRRDNFADRHFSPSVRKSGEEILKDLKHQLRRDGDMFFNNSPPDWGFGGPQASMFSKADEGEDGRRGIFRVPGWGGDDSVSQLAARMSQTPPLASMGRRGGPWRERRGSGGSAMSATSEDSCDAPDRGSQGSAGSDTLGHEIPIRLEAPAPPKPQQVQPQEPQEGDDAVGPLGGQGRCPIRTTSAVDASDHSNDTARNSRCASAPPEVAQAPDAPAVFVSKISITPQQPQGNQGSPVPQGSSSPPGVSQGSSSPLPAKFNTVPRPFVAAGKQQPDAQPQQQPQPQPQQQPQPQPQQQWQQQHPQQDSQWQFQEQPFSPFQQQQQHYPQQQQYQQQPHPQQQYPSEPSQRGQRPSVVRNIPIFVEGRDDPSEDPRSPPQRPPRQSQHHFQQPQPQQFQQPQPQQFQQQPPQQFHQPQPTQQQFHQPQPTQQQFHQQQPTQQQFHQPQPAQQQFHQPQQPQFQPQQKPHVIRTQQPTAPPTQPIPQPVPMPMPQPHEPSPAQPPQEEAPEQQQQQQQPPQQNDVDPRLIQIAAVAGSVANYSDLVGKFSGGRKSKEFLYLDEMLTRALLLLDNVDPDGRQDVRQARRTVIKEINASIAALEAKAVEGDKLEKKLEQPAAELMETQANEQPVKKTESTETVAPQSKTEPDTTVTPEEVNTESQQVQQSGDSDSQKQEQTAGTAAETLPAGQTQPSTDKSS</sequence>
<dbReference type="PROSITE" id="PS51035">
    <property type="entry name" value="BAG"/>
    <property type="match status" value="1"/>
</dbReference>
<accession>A0AAE1EXX7</accession>
<dbReference type="InterPro" id="IPR003103">
    <property type="entry name" value="BAG_domain"/>
</dbReference>
<feature type="compositionally biased region" description="Low complexity" evidence="1">
    <location>
        <begin position="430"/>
        <end position="513"/>
    </location>
</feature>
<reference evidence="3" key="1">
    <citation type="submission" date="2023-10" db="EMBL/GenBank/DDBJ databases">
        <title>Genome assemblies of two species of porcelain crab, Petrolisthes cinctipes and Petrolisthes manimaculis (Anomura: Porcellanidae).</title>
        <authorList>
            <person name="Angst P."/>
        </authorList>
    </citation>
    <scope>NUCLEOTIDE SEQUENCE</scope>
    <source>
        <strain evidence="3">PB745_01</strain>
        <tissue evidence="3">Gill</tissue>
    </source>
</reference>
<dbReference type="AlphaFoldDB" id="A0AAE1EXX7"/>
<dbReference type="Pfam" id="PF02179">
    <property type="entry name" value="BAG"/>
    <property type="match status" value="1"/>
</dbReference>
<feature type="region of interest" description="Disordered" evidence="1">
    <location>
        <begin position="1"/>
        <end position="47"/>
    </location>
</feature>
<name>A0AAE1EXX7_PETCI</name>
<evidence type="ECO:0000259" key="2">
    <source>
        <dbReference type="PROSITE" id="PS51035"/>
    </source>
</evidence>
<dbReference type="Gene3D" id="1.20.58.120">
    <property type="entry name" value="BAG domain"/>
    <property type="match status" value="1"/>
</dbReference>
<feature type="domain" description="BAG" evidence="2">
    <location>
        <begin position="590"/>
        <end position="651"/>
    </location>
</feature>
<feature type="compositionally biased region" description="Low complexity" evidence="1">
    <location>
        <begin position="557"/>
        <end position="568"/>
    </location>
</feature>
<feature type="compositionally biased region" description="Low complexity" evidence="1">
    <location>
        <begin position="1"/>
        <end position="13"/>
    </location>
</feature>
<keyword evidence="4" id="KW-1185">Reference proteome</keyword>
<feature type="compositionally biased region" description="Low complexity" evidence="1">
    <location>
        <begin position="696"/>
        <end position="717"/>
    </location>
</feature>
<dbReference type="InterPro" id="IPR036533">
    <property type="entry name" value="BAG_dom_sf"/>
</dbReference>
<evidence type="ECO:0000313" key="4">
    <source>
        <dbReference type="Proteomes" id="UP001286313"/>
    </source>
</evidence>
<feature type="compositionally biased region" description="Pro residues" evidence="1">
    <location>
        <begin position="524"/>
        <end position="550"/>
    </location>
</feature>
<organism evidence="3 4">
    <name type="scientific">Petrolisthes cinctipes</name>
    <name type="common">Flat porcelain crab</name>
    <dbReference type="NCBI Taxonomy" id="88211"/>
    <lineage>
        <taxon>Eukaryota</taxon>
        <taxon>Metazoa</taxon>
        <taxon>Ecdysozoa</taxon>
        <taxon>Arthropoda</taxon>
        <taxon>Crustacea</taxon>
        <taxon>Multicrustacea</taxon>
        <taxon>Malacostraca</taxon>
        <taxon>Eumalacostraca</taxon>
        <taxon>Eucarida</taxon>
        <taxon>Decapoda</taxon>
        <taxon>Pleocyemata</taxon>
        <taxon>Anomura</taxon>
        <taxon>Galatheoidea</taxon>
        <taxon>Porcellanidae</taxon>
        <taxon>Petrolisthes</taxon>
    </lineage>
</organism>
<feature type="compositionally biased region" description="Low complexity" evidence="1">
    <location>
        <begin position="275"/>
        <end position="303"/>
    </location>
</feature>
<dbReference type="GO" id="GO:0051087">
    <property type="term" value="F:protein-folding chaperone binding"/>
    <property type="evidence" value="ECO:0007669"/>
    <property type="project" value="InterPro"/>
</dbReference>
<feature type="region of interest" description="Disordered" evidence="1">
    <location>
        <begin position="129"/>
        <end position="571"/>
    </location>
</feature>
<evidence type="ECO:0000313" key="3">
    <source>
        <dbReference type="EMBL" id="KAK3863715.1"/>
    </source>
</evidence>